<keyword evidence="4" id="KW-0862">Zinc</keyword>
<gene>
    <name evidence="8" type="ORF">Tci_066025</name>
</gene>
<dbReference type="InterPro" id="IPR025724">
    <property type="entry name" value="GAG-pre-integrase_dom"/>
</dbReference>
<dbReference type="InterPro" id="IPR001878">
    <property type="entry name" value="Znf_CCHC"/>
</dbReference>
<keyword evidence="3" id="KW-0378">Hydrolase</keyword>
<dbReference type="InterPro" id="IPR001584">
    <property type="entry name" value="Integrase_cat-core"/>
</dbReference>
<sequence length="2063" mass="236121">MLNCLLHRKSKLIVISRQLISFFKERECKLYDAFDRFTHIKGESLHQYHLKFTQLINDINIYKMKMKQFQVNIKFLNSVPPEWSKFVTDVKLVKDLHTTNFDQLHVYLEKHELHANEVRLMCERNQDPLALVSNHQMTPSYFKTYQSSYNNPQFQKQQQFSPSQSPQYGSNHSTQHYSTTSQSTPHVRQNSYAAGTSRTRANVSGTRGNYAGQQRVVKCFNCQGEGHMARQCPKPKRKRDATWFREKVLLGIAEGPVTQSVITHNAAYQADDLDAYDSDCDEISTTKAVLMANLSSYGSDVLSEIMPMLYDGNVIAKETNVISIADSEETLMLEEESRSKMLLKQSDPMIVEKKFNTKPINYAELNRLSEDFSKRFFPQRELSDEQALHHITNQSASSPVKIKQFLIENDQLLDQIISQDIVNIVLNSSVDVNTYVKMNSSVVMNDYVNYVKMCNNDLELEAELIKQHNMVEKDEYNRLSKRFSKFEQHCISLEIAMQLNKEIFQKHNTSVNQTEPSFDQLFELNNLKAELQAKDMTIKKLKAHIKRINETSTSESVKKDFDEIETINIELEHMVTRLIAKNEHLKQISNPLGNIKNNRISRTPSSNEKKKVEVQSKKVKSKLNKQNSDSKNVCNEHVKHHVKGVKALCSVVQTVLWYLESGCSKHMTENHSQLTNFVHKFLGTVKFSNDQVAKIMGHGDYQIGNVTISRVYYVEGLGHNLFSVGQFCDSDFEVAFRKHTCFVRNLESVNLLSGSRGTYLYSLSIGDMMASSHICLLSKAIKTKSWLWHRRLSHLNFGTINHLARHGLVRGLPRLKFENDNLCTACAMGKSKKQSYKPKSKDTNQEKLYLLHMDLCGLMRVASVNEKKYILVIVNDYSRFTWVKFLASKDEAPDSIIKFLKMIQVKLNATVKNIHTDYETEFVNQTLQDCYEQVGISHETSVARTPQQNGVVERQNRTLVEAARTMLIFAQAPLFLWAEAVATICYTQNRSIIRRCHGKTLYELLHDRKPDLSYLHVFGALCYPNNDRLVPNPPTLASFVPPSRHEYDLMFQSVFDEFFSPPASIASPVLVEEAPAHVESTETVSKESSSSDIIPSTVHPDILISEHLSKWTKDHPLQNIICDPSRPVSTRLQLHEQALFYYYDTFLTLVKPKTYKDALTQSCWIEAMQEGLHEFERLEEEGIDFEESFAPMARLEVVQIFLAFAAHMNMIVYQMDVKTEFLNDILCEEVYISQPDGFVDPNNPNHVYRDSPKARLIPHYLSTEKILQSPSGIFLNQSKYALESLKKYEMKSCDLLDTPMVEKSKLDEDTQGKFVDPAHYRGMVGTLMYLTSSRPNLGLWYSKDFAIALTTFVDADHVGCQDTRQQVENEVVKLYFVRTEYQLADIFTKALCRERIEFLIDKLGMRSFTPETLKELANEAEEIFMPDLVKISLASIIILHDLDYPSVKYLFVYELKKQSEPTFQVVLDALALTLCYSAFLIAADVPEVYMHQFRDSIHKKLRLTRLTLAATRVTPLKKGRKFKKHASRKLSTVPASPEEPTRKSKRVKRPAKKSFNAPTIGVVIRETPMKSLSKKKETMTVKKRKGIDLLSEVALTEEAQHEEVFKKNLRDFHKTHPSGSGIVTKITPSTAKIKPSITNIGTGVKPGVLDVTEEESTKRSDQERDSGDGNAQSDSEKRSDSKHETDKNESGSESDQEKNEKDIEDDEEEEDDEFFKTSSNDSNDEDETKIKDKAKGDEDEGIDYTTNQFDDDNENPEITLNQVTEDAHVTLSTVTKKTEVPVTSSSHSSDLASKFLNFSDIPHTDAKIISPMDVHVHHETSKDVEPTIGLKTEDSKSGSSKGPKSQSKSFEKSVQSKEPMFKDADLAMPQDQKKKLGNDDEEPKGKVTSKRDWLTKPKRPQEPTDLDWNEGGDFPFDLTKPLPLVMNGNRQMVPIDYFFNNDLKYLQGGISTMTYTTSLTKTNATQYDLPGIEDMAQNIWSPVKVTYDKHALWVTRVEVMRKHRYGYLREIEVRRADNDLYTFKEGDFPRHRINNIEDMLILVVQNRLTNLSGDDVFDFTIAL</sequence>
<comment type="caution">
    <text evidence="8">The sequence shown here is derived from an EMBL/GenBank/DDBJ whole genome shotgun (WGS) entry which is preliminary data.</text>
</comment>
<dbReference type="PROSITE" id="PS50994">
    <property type="entry name" value="INTEGRASE"/>
    <property type="match status" value="1"/>
</dbReference>
<dbReference type="InterPro" id="IPR036875">
    <property type="entry name" value="Znf_CCHC_sf"/>
</dbReference>
<feature type="region of interest" description="Disordered" evidence="5">
    <location>
        <begin position="153"/>
        <end position="206"/>
    </location>
</feature>
<dbReference type="Pfam" id="PF07727">
    <property type="entry name" value="RVT_2"/>
    <property type="match status" value="1"/>
</dbReference>
<feature type="region of interest" description="Disordered" evidence="5">
    <location>
        <begin position="1518"/>
        <end position="1552"/>
    </location>
</feature>
<dbReference type="SUPFAM" id="SSF53098">
    <property type="entry name" value="Ribonuclease H-like"/>
    <property type="match status" value="1"/>
</dbReference>
<feature type="compositionally biased region" description="Basic and acidic residues" evidence="5">
    <location>
        <begin position="1814"/>
        <end position="1836"/>
    </location>
</feature>
<keyword evidence="4" id="KW-0863">Zinc-finger</keyword>
<evidence type="ECO:0000256" key="1">
    <source>
        <dbReference type="ARBA" id="ARBA00022670"/>
    </source>
</evidence>
<name>A0A6L2P8V5_TANCI</name>
<dbReference type="EMBL" id="BKCJ010010985">
    <property type="protein sequence ID" value="GEU94047.1"/>
    <property type="molecule type" value="Genomic_DNA"/>
</dbReference>
<dbReference type="InterPro" id="IPR039537">
    <property type="entry name" value="Retrotran_Ty1/copia-like"/>
</dbReference>
<dbReference type="PROSITE" id="PS50158">
    <property type="entry name" value="ZF_CCHC"/>
    <property type="match status" value="1"/>
</dbReference>
<dbReference type="InterPro" id="IPR012337">
    <property type="entry name" value="RNaseH-like_sf"/>
</dbReference>
<dbReference type="Pfam" id="PF13976">
    <property type="entry name" value="gag_pre-integrs"/>
    <property type="match status" value="1"/>
</dbReference>
<feature type="compositionally biased region" description="Polar residues" evidence="5">
    <location>
        <begin position="590"/>
        <end position="604"/>
    </location>
</feature>
<evidence type="ECO:0000256" key="4">
    <source>
        <dbReference type="PROSITE-ProRule" id="PRU00047"/>
    </source>
</evidence>
<keyword evidence="2" id="KW-0479">Metal-binding</keyword>
<dbReference type="Pfam" id="PF00098">
    <property type="entry name" value="zf-CCHC"/>
    <property type="match status" value="1"/>
</dbReference>
<dbReference type="Pfam" id="PF00665">
    <property type="entry name" value="rve"/>
    <property type="match status" value="1"/>
</dbReference>
<feature type="compositionally biased region" description="Basic residues" evidence="5">
    <location>
        <begin position="1518"/>
        <end position="1528"/>
    </location>
</feature>
<organism evidence="8">
    <name type="scientific">Tanacetum cinerariifolium</name>
    <name type="common">Dalmatian daisy</name>
    <name type="synonym">Chrysanthemum cinerariifolium</name>
    <dbReference type="NCBI Taxonomy" id="118510"/>
    <lineage>
        <taxon>Eukaryota</taxon>
        <taxon>Viridiplantae</taxon>
        <taxon>Streptophyta</taxon>
        <taxon>Embryophyta</taxon>
        <taxon>Tracheophyta</taxon>
        <taxon>Spermatophyta</taxon>
        <taxon>Magnoliopsida</taxon>
        <taxon>eudicotyledons</taxon>
        <taxon>Gunneridae</taxon>
        <taxon>Pentapetalae</taxon>
        <taxon>asterids</taxon>
        <taxon>campanulids</taxon>
        <taxon>Asterales</taxon>
        <taxon>Asteraceae</taxon>
        <taxon>Asteroideae</taxon>
        <taxon>Anthemideae</taxon>
        <taxon>Anthemidinae</taxon>
        <taxon>Tanacetum</taxon>
    </lineage>
</organism>
<protein>
    <submittedName>
        <fullName evidence="8">Retrovirus-related Pol polyprotein from transposon TNT 1-94</fullName>
    </submittedName>
</protein>
<feature type="compositionally biased region" description="Acidic residues" evidence="5">
    <location>
        <begin position="1702"/>
        <end position="1713"/>
    </location>
</feature>
<evidence type="ECO:0000256" key="3">
    <source>
        <dbReference type="ARBA" id="ARBA00022801"/>
    </source>
</evidence>
<dbReference type="SMART" id="SM00343">
    <property type="entry name" value="ZnF_C2HC"/>
    <property type="match status" value="1"/>
</dbReference>
<feature type="compositionally biased region" description="Basic and acidic residues" evidence="5">
    <location>
        <begin position="1674"/>
        <end position="1701"/>
    </location>
</feature>
<evidence type="ECO:0000313" key="8">
    <source>
        <dbReference type="EMBL" id="GEU94047.1"/>
    </source>
</evidence>
<dbReference type="GO" id="GO:0015074">
    <property type="term" value="P:DNA integration"/>
    <property type="evidence" value="ECO:0007669"/>
    <property type="project" value="InterPro"/>
</dbReference>
<feature type="compositionally biased region" description="Low complexity" evidence="5">
    <location>
        <begin position="153"/>
        <end position="184"/>
    </location>
</feature>
<dbReference type="PANTHER" id="PTHR42648:SF32">
    <property type="entry name" value="RIBONUCLEASE H-LIKE DOMAIN, GAG-PRE-INTEGRASE DOMAIN PROTEIN-RELATED"/>
    <property type="match status" value="1"/>
</dbReference>
<feature type="region of interest" description="Disordered" evidence="5">
    <location>
        <begin position="1634"/>
        <end position="1757"/>
    </location>
</feature>
<feature type="compositionally biased region" description="Low complexity" evidence="5">
    <location>
        <begin position="1837"/>
        <end position="1848"/>
    </location>
</feature>
<dbReference type="PANTHER" id="PTHR42648">
    <property type="entry name" value="TRANSPOSASE, PUTATIVE-RELATED"/>
    <property type="match status" value="1"/>
</dbReference>
<dbReference type="SUPFAM" id="SSF57756">
    <property type="entry name" value="Retrovirus zinc finger-like domains"/>
    <property type="match status" value="1"/>
</dbReference>
<feature type="domain" description="CCHC-type" evidence="6">
    <location>
        <begin position="218"/>
        <end position="234"/>
    </location>
</feature>
<dbReference type="GO" id="GO:0008270">
    <property type="term" value="F:zinc ion binding"/>
    <property type="evidence" value="ECO:0007669"/>
    <property type="project" value="UniProtKB-KW"/>
</dbReference>
<feature type="compositionally biased region" description="Basic and acidic residues" evidence="5">
    <location>
        <begin position="1655"/>
        <end position="1667"/>
    </location>
</feature>
<evidence type="ECO:0000259" key="7">
    <source>
        <dbReference type="PROSITE" id="PS50994"/>
    </source>
</evidence>
<dbReference type="Gene3D" id="3.30.420.10">
    <property type="entry name" value="Ribonuclease H-like superfamily/Ribonuclease H"/>
    <property type="match status" value="1"/>
</dbReference>
<feature type="compositionally biased region" description="Basic and acidic residues" evidence="5">
    <location>
        <begin position="607"/>
        <end position="616"/>
    </location>
</feature>
<dbReference type="Gene3D" id="4.10.60.10">
    <property type="entry name" value="Zinc finger, CCHC-type"/>
    <property type="match status" value="1"/>
</dbReference>
<dbReference type="GO" id="GO:0008233">
    <property type="term" value="F:peptidase activity"/>
    <property type="evidence" value="ECO:0007669"/>
    <property type="project" value="UniProtKB-KW"/>
</dbReference>
<proteinExistence type="predicted"/>
<feature type="compositionally biased region" description="Polar residues" evidence="5">
    <location>
        <begin position="185"/>
        <end position="206"/>
    </location>
</feature>
<dbReference type="GO" id="GO:0003676">
    <property type="term" value="F:nucleic acid binding"/>
    <property type="evidence" value="ECO:0007669"/>
    <property type="project" value="InterPro"/>
</dbReference>
<reference evidence="8" key="1">
    <citation type="journal article" date="2019" name="Sci. Rep.">
        <title>Draft genome of Tanacetum cinerariifolium, the natural source of mosquito coil.</title>
        <authorList>
            <person name="Yamashiro T."/>
            <person name="Shiraishi A."/>
            <person name="Satake H."/>
            <person name="Nakayama K."/>
        </authorList>
    </citation>
    <scope>NUCLEOTIDE SEQUENCE</scope>
</reference>
<evidence type="ECO:0000256" key="5">
    <source>
        <dbReference type="SAM" id="MobiDB-lite"/>
    </source>
</evidence>
<accession>A0A6L2P8V5</accession>
<feature type="region of interest" description="Disordered" evidence="5">
    <location>
        <begin position="1812"/>
        <end position="1912"/>
    </location>
</feature>
<evidence type="ECO:0000256" key="2">
    <source>
        <dbReference type="ARBA" id="ARBA00022723"/>
    </source>
</evidence>
<feature type="region of interest" description="Disordered" evidence="5">
    <location>
        <begin position="590"/>
        <end position="631"/>
    </location>
</feature>
<feature type="domain" description="Integrase catalytic" evidence="7">
    <location>
        <begin position="834"/>
        <end position="1009"/>
    </location>
</feature>
<feature type="compositionally biased region" description="Basic residues" evidence="5">
    <location>
        <begin position="1543"/>
        <end position="1552"/>
    </location>
</feature>
<dbReference type="GO" id="GO:0006508">
    <property type="term" value="P:proteolysis"/>
    <property type="evidence" value="ECO:0007669"/>
    <property type="project" value="UniProtKB-KW"/>
</dbReference>
<dbReference type="InterPro" id="IPR036397">
    <property type="entry name" value="RNaseH_sf"/>
</dbReference>
<feature type="compositionally biased region" description="Basic and acidic residues" evidence="5">
    <location>
        <begin position="1849"/>
        <end position="1902"/>
    </location>
</feature>
<evidence type="ECO:0000259" key="6">
    <source>
        <dbReference type="PROSITE" id="PS50158"/>
    </source>
</evidence>
<dbReference type="Pfam" id="PF22936">
    <property type="entry name" value="Pol_BBD"/>
    <property type="match status" value="1"/>
</dbReference>
<dbReference type="InterPro" id="IPR013103">
    <property type="entry name" value="RVT_2"/>
</dbReference>
<dbReference type="InterPro" id="IPR054722">
    <property type="entry name" value="PolX-like_BBD"/>
</dbReference>
<keyword evidence="1" id="KW-0645">Protease</keyword>